<feature type="compositionally biased region" description="Low complexity" evidence="5">
    <location>
        <begin position="15"/>
        <end position="41"/>
    </location>
</feature>
<comment type="similarity">
    <text evidence="2 4">Belongs to the TPP enzyme family.</text>
</comment>
<dbReference type="InterPro" id="IPR012001">
    <property type="entry name" value="Thiamin_PyroP_enz_TPP-bd_dom"/>
</dbReference>
<evidence type="ECO:0000256" key="3">
    <source>
        <dbReference type="ARBA" id="ARBA00023052"/>
    </source>
</evidence>
<feature type="domain" description="Thiamine pyrophosphate enzyme central" evidence="6">
    <location>
        <begin position="243"/>
        <end position="375"/>
    </location>
</feature>
<dbReference type="InterPro" id="IPR000399">
    <property type="entry name" value="TPP-bd_CS"/>
</dbReference>
<organism evidence="9 10">
    <name type="scientific">Schumannella soli</name>
    <dbReference type="NCBI Taxonomy" id="2590779"/>
    <lineage>
        <taxon>Bacteria</taxon>
        <taxon>Bacillati</taxon>
        <taxon>Actinomycetota</taxon>
        <taxon>Actinomycetes</taxon>
        <taxon>Micrococcales</taxon>
        <taxon>Microbacteriaceae</taxon>
        <taxon>Schumannella</taxon>
    </lineage>
</organism>
<proteinExistence type="inferred from homology"/>
<dbReference type="CDD" id="cd07035">
    <property type="entry name" value="TPP_PYR_POX_like"/>
    <property type="match status" value="1"/>
</dbReference>
<dbReference type="GO" id="GO:0000287">
    <property type="term" value="F:magnesium ion binding"/>
    <property type="evidence" value="ECO:0007669"/>
    <property type="project" value="InterPro"/>
</dbReference>
<dbReference type="PANTHER" id="PTHR18968:SF13">
    <property type="entry name" value="ACETOLACTATE SYNTHASE CATALYTIC SUBUNIT, MITOCHONDRIAL"/>
    <property type="match status" value="1"/>
</dbReference>
<dbReference type="CDD" id="cd00568">
    <property type="entry name" value="TPP_enzymes"/>
    <property type="match status" value="1"/>
</dbReference>
<dbReference type="SUPFAM" id="SSF52467">
    <property type="entry name" value="DHS-like NAD/FAD-binding domain"/>
    <property type="match status" value="1"/>
</dbReference>
<dbReference type="Gene3D" id="3.40.50.1220">
    <property type="entry name" value="TPP-binding domain"/>
    <property type="match status" value="1"/>
</dbReference>
<sequence>MSRPAGRARQRRPSQRSVSRRSSVSSSHLSSSSLSPSSRSASPRRDAVTISGLVAAELARHASDVFGVMGNGNAHFLDAVERGGLLRFTAVRHEAGGVAAADAFHRASGRLTIATTTYGAGFSNAVTPLAEARRARVPLVLVTGDQPTSGARPWDIDQVAVATAVDVPTIVVGADDAARRTAEAIALAVHGRTPVVLAIPYDLAGRPVSSSPDESSSAVDDAATAGLEFGLDAPAQPLDVDAIRQLADDLLAARRPLLLAGLGAVDAEAGPAIAALAASVGALTATTAPARGLLEGSVGDLGVAGGFASERSAAAIAAADLVVVVGAGLNQFTMRFGTAFGDAAAVVQLDLEPVATHPRVDRLIVGDARALAEALVRAVAERRAVGAALSADWPTGTAEGAWADRPDGAPLAADGRLDPRSLFRRLDTLLPDDRLIAQDGGHFIGWAPSYLRVPSARRLTLVGTAYQSIGLGFPSAIGAAAAAPDAFTVLVTGDGGGLMALADLQSAVASIRRGAIVVVHDEVYGAEVHQYGAASLGLAEEPMRIGEVDFAGLGRAVGATASTIRTLDDLAEFERWLARGVDGVHLLDCRVSPTVVHPYMHEQLALTR</sequence>
<dbReference type="SUPFAM" id="SSF52518">
    <property type="entry name" value="Thiamin diphosphate-binding fold (THDP-binding)"/>
    <property type="match status" value="2"/>
</dbReference>
<dbReference type="Pfam" id="PF00205">
    <property type="entry name" value="TPP_enzyme_M"/>
    <property type="match status" value="1"/>
</dbReference>
<dbReference type="GO" id="GO:0009097">
    <property type="term" value="P:isoleucine biosynthetic process"/>
    <property type="evidence" value="ECO:0007669"/>
    <property type="project" value="TreeGrafter"/>
</dbReference>
<evidence type="ECO:0000256" key="4">
    <source>
        <dbReference type="RuleBase" id="RU362132"/>
    </source>
</evidence>
<keyword evidence="10" id="KW-1185">Reference proteome</keyword>
<keyword evidence="3 4" id="KW-0786">Thiamine pyrophosphate</keyword>
<dbReference type="InterPro" id="IPR011766">
    <property type="entry name" value="TPP_enzyme_TPP-bd"/>
</dbReference>
<evidence type="ECO:0000259" key="6">
    <source>
        <dbReference type="Pfam" id="PF00205"/>
    </source>
</evidence>
<accession>A0A506Y0Z8</accession>
<evidence type="ECO:0000313" key="10">
    <source>
        <dbReference type="Proteomes" id="UP000316252"/>
    </source>
</evidence>
<dbReference type="Gene3D" id="3.40.50.970">
    <property type="match status" value="2"/>
</dbReference>
<feature type="domain" description="Thiamine pyrophosphate enzyme TPP-binding" evidence="7">
    <location>
        <begin position="439"/>
        <end position="573"/>
    </location>
</feature>
<feature type="domain" description="Thiamine pyrophosphate enzyme N-terminal TPP-binding" evidence="8">
    <location>
        <begin position="53"/>
        <end position="152"/>
    </location>
</feature>
<dbReference type="GO" id="GO:0005948">
    <property type="term" value="C:acetolactate synthase complex"/>
    <property type="evidence" value="ECO:0007669"/>
    <property type="project" value="TreeGrafter"/>
</dbReference>
<dbReference type="GO" id="GO:0030976">
    <property type="term" value="F:thiamine pyrophosphate binding"/>
    <property type="evidence" value="ECO:0007669"/>
    <property type="project" value="InterPro"/>
</dbReference>
<dbReference type="EMBL" id="VHQG01000002">
    <property type="protein sequence ID" value="TPW75632.1"/>
    <property type="molecule type" value="Genomic_DNA"/>
</dbReference>
<dbReference type="InterPro" id="IPR012000">
    <property type="entry name" value="Thiamin_PyroP_enz_cen_dom"/>
</dbReference>
<protein>
    <submittedName>
        <fullName evidence="9">Thiamine pyrophosphate-binding protein</fullName>
    </submittedName>
</protein>
<evidence type="ECO:0000259" key="8">
    <source>
        <dbReference type="Pfam" id="PF02776"/>
    </source>
</evidence>
<gene>
    <name evidence="9" type="ORF">FJ657_07050</name>
</gene>
<dbReference type="Proteomes" id="UP000316252">
    <property type="component" value="Unassembled WGS sequence"/>
</dbReference>
<evidence type="ECO:0000256" key="5">
    <source>
        <dbReference type="SAM" id="MobiDB-lite"/>
    </source>
</evidence>
<dbReference type="GO" id="GO:0009099">
    <property type="term" value="P:L-valine biosynthetic process"/>
    <property type="evidence" value="ECO:0007669"/>
    <property type="project" value="TreeGrafter"/>
</dbReference>
<name>A0A506Y0Z8_9MICO</name>
<dbReference type="GO" id="GO:0003984">
    <property type="term" value="F:acetolactate synthase activity"/>
    <property type="evidence" value="ECO:0007669"/>
    <property type="project" value="TreeGrafter"/>
</dbReference>
<comment type="caution">
    <text evidence="9">The sequence shown here is derived from an EMBL/GenBank/DDBJ whole genome shotgun (WGS) entry which is preliminary data.</text>
</comment>
<dbReference type="Pfam" id="PF02776">
    <property type="entry name" value="TPP_enzyme_N"/>
    <property type="match status" value="1"/>
</dbReference>
<feature type="compositionally biased region" description="Basic residues" evidence="5">
    <location>
        <begin position="1"/>
        <end position="14"/>
    </location>
</feature>
<feature type="region of interest" description="Disordered" evidence="5">
    <location>
        <begin position="1"/>
        <end position="45"/>
    </location>
</feature>
<dbReference type="PROSITE" id="PS00187">
    <property type="entry name" value="TPP_ENZYMES"/>
    <property type="match status" value="1"/>
</dbReference>
<dbReference type="Pfam" id="PF02775">
    <property type="entry name" value="TPP_enzyme_C"/>
    <property type="match status" value="1"/>
</dbReference>
<comment type="cofactor">
    <cofactor evidence="1">
        <name>thiamine diphosphate</name>
        <dbReference type="ChEBI" id="CHEBI:58937"/>
    </cofactor>
</comment>
<evidence type="ECO:0000313" key="9">
    <source>
        <dbReference type="EMBL" id="TPW75632.1"/>
    </source>
</evidence>
<evidence type="ECO:0000259" key="7">
    <source>
        <dbReference type="Pfam" id="PF02775"/>
    </source>
</evidence>
<dbReference type="GO" id="GO:0050660">
    <property type="term" value="F:flavin adenine dinucleotide binding"/>
    <property type="evidence" value="ECO:0007669"/>
    <property type="project" value="TreeGrafter"/>
</dbReference>
<dbReference type="PANTHER" id="PTHR18968">
    <property type="entry name" value="THIAMINE PYROPHOSPHATE ENZYMES"/>
    <property type="match status" value="1"/>
</dbReference>
<evidence type="ECO:0000256" key="1">
    <source>
        <dbReference type="ARBA" id="ARBA00001964"/>
    </source>
</evidence>
<reference evidence="9 10" key="1">
    <citation type="submission" date="2019-06" db="EMBL/GenBank/DDBJ databases">
        <authorList>
            <person name="Li F."/>
        </authorList>
    </citation>
    <scope>NUCLEOTIDE SEQUENCE [LARGE SCALE GENOMIC DNA]</scope>
    <source>
        <strain evidence="9 10">10F1D-1</strain>
    </source>
</reference>
<dbReference type="AlphaFoldDB" id="A0A506Y0Z8"/>
<dbReference type="InterPro" id="IPR045229">
    <property type="entry name" value="TPP_enz"/>
</dbReference>
<dbReference type="InterPro" id="IPR029035">
    <property type="entry name" value="DHS-like_NAD/FAD-binding_dom"/>
</dbReference>
<dbReference type="OrthoDB" id="3203527at2"/>
<dbReference type="InterPro" id="IPR029061">
    <property type="entry name" value="THDP-binding"/>
</dbReference>
<evidence type="ECO:0000256" key="2">
    <source>
        <dbReference type="ARBA" id="ARBA00007812"/>
    </source>
</evidence>